<dbReference type="GO" id="GO:0016556">
    <property type="term" value="P:mRNA modification"/>
    <property type="evidence" value="ECO:0007669"/>
    <property type="project" value="UniProtKB-UniRule"/>
</dbReference>
<dbReference type="Gene3D" id="2.20.70.10">
    <property type="match status" value="1"/>
</dbReference>
<dbReference type="InterPro" id="IPR050851">
    <property type="entry name" value="mRNA_Cap_2O-Ribose_MeTrfase"/>
</dbReference>
<dbReference type="Proteomes" id="UP000828390">
    <property type="component" value="Unassembled WGS sequence"/>
</dbReference>
<gene>
    <name evidence="4" type="ORF">DPMN_094170</name>
</gene>
<keyword evidence="2" id="KW-0539">Nucleus</keyword>
<dbReference type="GO" id="GO:0003676">
    <property type="term" value="F:nucleic acid binding"/>
    <property type="evidence" value="ECO:0007669"/>
    <property type="project" value="UniProtKB-UniRule"/>
</dbReference>
<keyword evidence="2" id="KW-0489">Methyltransferase</keyword>
<keyword evidence="1 2" id="KW-0507">mRNA processing</keyword>
<evidence type="ECO:0000256" key="2">
    <source>
        <dbReference type="RuleBase" id="RU368012"/>
    </source>
</evidence>
<dbReference type="InterPro" id="IPR001202">
    <property type="entry name" value="WW_dom"/>
</dbReference>
<comment type="catalytic activity">
    <reaction evidence="2">
        <text>a 5'-end (N(7)-methyl 5'-triphosphoguanosine)-ribonucleoside in mRNA + S-adenosyl-L-methionine = a 5'-end (N(7)-methyl 5'-triphosphoguanosine)-(2'-O-methyl-ribonucleoside) in mRNA + S-adenosyl-L-homocysteine + H(+)</text>
        <dbReference type="Rhea" id="RHEA:67020"/>
        <dbReference type="Rhea" id="RHEA-COMP:17167"/>
        <dbReference type="Rhea" id="RHEA-COMP:17168"/>
        <dbReference type="ChEBI" id="CHEBI:15378"/>
        <dbReference type="ChEBI" id="CHEBI:57856"/>
        <dbReference type="ChEBI" id="CHEBI:59789"/>
        <dbReference type="ChEBI" id="CHEBI:156461"/>
        <dbReference type="ChEBI" id="CHEBI:167609"/>
        <dbReference type="EC" id="2.1.1.57"/>
    </reaction>
</comment>
<dbReference type="GO" id="GO:0004483">
    <property type="term" value="F:methyltransferase cap1 activity"/>
    <property type="evidence" value="ECO:0007669"/>
    <property type="project" value="UniProtKB-UniRule"/>
</dbReference>
<comment type="function">
    <text evidence="2">S-adenosyl-L-methionine-dependent methyltransferase that mediates RNA cap1 2'-O-ribose methylation to the 5'-cap structure of RNAs. Methylates the ribose of the first nucleotide of a m(7)GpppG-capped mRNA to produce m(7)GpppNmp (cap1).</text>
</comment>
<evidence type="ECO:0000259" key="3">
    <source>
        <dbReference type="PROSITE" id="PS51613"/>
    </source>
</evidence>
<dbReference type="Gene3D" id="3.30.470.30">
    <property type="entry name" value="DNA ligase/mRNA capping enzyme"/>
    <property type="match status" value="1"/>
</dbReference>
<evidence type="ECO:0000256" key="1">
    <source>
        <dbReference type="ARBA" id="ARBA00022664"/>
    </source>
</evidence>
<dbReference type="PROSITE" id="PS51613">
    <property type="entry name" value="SAM_MT_RRMJ"/>
    <property type="match status" value="1"/>
</dbReference>
<dbReference type="EC" id="2.1.1.57" evidence="2"/>
<dbReference type="Pfam" id="PF01728">
    <property type="entry name" value="FtsJ"/>
    <property type="match status" value="1"/>
</dbReference>
<dbReference type="Gene3D" id="3.40.50.12760">
    <property type="match status" value="1"/>
</dbReference>
<keyword evidence="5" id="KW-1185">Reference proteome</keyword>
<dbReference type="SUPFAM" id="SSF53335">
    <property type="entry name" value="S-adenosyl-L-methionine-dependent methyltransferases"/>
    <property type="match status" value="1"/>
</dbReference>
<dbReference type="AlphaFoldDB" id="A0A9D4R1L3"/>
<dbReference type="PANTHER" id="PTHR16121">
    <property type="entry name" value="CAP-SPECIFIC MRNA (NUCLEOSIDE-2'-O-)-METHYLTRANSFERASE 1-RELATED"/>
    <property type="match status" value="1"/>
</dbReference>
<reference evidence="4" key="2">
    <citation type="submission" date="2020-11" db="EMBL/GenBank/DDBJ databases">
        <authorList>
            <person name="McCartney M.A."/>
            <person name="Auch B."/>
            <person name="Kono T."/>
            <person name="Mallez S."/>
            <person name="Becker A."/>
            <person name="Gohl D.M."/>
            <person name="Silverstein K.A.T."/>
            <person name="Koren S."/>
            <person name="Bechman K.B."/>
            <person name="Herman A."/>
            <person name="Abrahante J.E."/>
            <person name="Garbe J."/>
        </authorList>
    </citation>
    <scope>NUCLEOTIDE SEQUENCE</scope>
    <source>
        <strain evidence="4">Duluth1</strain>
        <tissue evidence="4">Whole animal</tissue>
    </source>
</reference>
<dbReference type="GO" id="GO:0005737">
    <property type="term" value="C:cytoplasm"/>
    <property type="evidence" value="ECO:0007669"/>
    <property type="project" value="TreeGrafter"/>
</dbReference>
<name>A0A9D4R1L3_DREPO</name>
<accession>A0A9D4R1L3</accession>
<dbReference type="InterPro" id="IPR025816">
    <property type="entry name" value="RrmJ-type_MeTrfase"/>
</dbReference>
<dbReference type="GO" id="GO:0005634">
    <property type="term" value="C:nucleus"/>
    <property type="evidence" value="ECO:0007669"/>
    <property type="project" value="UniProtKB-SubCell"/>
</dbReference>
<feature type="domain" description="RrmJ-type SAM-dependent 2'-O-MTase" evidence="3">
    <location>
        <begin position="1"/>
        <end position="130"/>
    </location>
</feature>
<comment type="caution">
    <text evidence="4">The sequence shown here is derived from an EMBL/GenBank/DDBJ whole genome shotgun (WGS) entry which is preliminary data.</text>
</comment>
<dbReference type="SMART" id="SM00456">
    <property type="entry name" value="WW"/>
    <property type="match status" value="1"/>
</dbReference>
<dbReference type="CDD" id="cd00201">
    <property type="entry name" value="WW"/>
    <property type="match status" value="1"/>
</dbReference>
<dbReference type="EMBL" id="JAIWYP010000003">
    <property type="protein sequence ID" value="KAH3851686.1"/>
    <property type="molecule type" value="Genomic_DNA"/>
</dbReference>
<organism evidence="4 5">
    <name type="scientific">Dreissena polymorpha</name>
    <name type="common">Zebra mussel</name>
    <name type="synonym">Mytilus polymorpha</name>
    <dbReference type="NCBI Taxonomy" id="45954"/>
    <lineage>
        <taxon>Eukaryota</taxon>
        <taxon>Metazoa</taxon>
        <taxon>Spiralia</taxon>
        <taxon>Lophotrochozoa</taxon>
        <taxon>Mollusca</taxon>
        <taxon>Bivalvia</taxon>
        <taxon>Autobranchia</taxon>
        <taxon>Heteroconchia</taxon>
        <taxon>Euheterodonta</taxon>
        <taxon>Imparidentia</taxon>
        <taxon>Neoheterodontei</taxon>
        <taxon>Myida</taxon>
        <taxon>Dreissenoidea</taxon>
        <taxon>Dreissenidae</taxon>
        <taxon>Dreissena</taxon>
    </lineage>
</organism>
<dbReference type="InterPro" id="IPR002877">
    <property type="entry name" value="RNA_MeTrfase_FtsJ_dom"/>
</dbReference>
<dbReference type="InterPro" id="IPR029063">
    <property type="entry name" value="SAM-dependent_MTases_sf"/>
</dbReference>
<dbReference type="GO" id="GO:0032259">
    <property type="term" value="P:methylation"/>
    <property type="evidence" value="ECO:0007669"/>
    <property type="project" value="UniProtKB-KW"/>
</dbReference>
<dbReference type="GO" id="GO:0006370">
    <property type="term" value="P:7-methylguanosine mRNA capping"/>
    <property type="evidence" value="ECO:0007669"/>
    <property type="project" value="UniProtKB-UniRule"/>
</dbReference>
<evidence type="ECO:0000313" key="4">
    <source>
        <dbReference type="EMBL" id="KAH3851686.1"/>
    </source>
</evidence>
<keyword evidence="2" id="KW-0949">S-adenosyl-L-methionine</keyword>
<reference evidence="4" key="1">
    <citation type="journal article" date="2019" name="bioRxiv">
        <title>The Genome of the Zebra Mussel, Dreissena polymorpha: A Resource for Invasive Species Research.</title>
        <authorList>
            <person name="McCartney M.A."/>
            <person name="Auch B."/>
            <person name="Kono T."/>
            <person name="Mallez S."/>
            <person name="Zhang Y."/>
            <person name="Obille A."/>
            <person name="Becker A."/>
            <person name="Abrahante J.E."/>
            <person name="Garbe J."/>
            <person name="Badalamenti J.P."/>
            <person name="Herman A."/>
            <person name="Mangelson H."/>
            <person name="Liachko I."/>
            <person name="Sullivan S."/>
            <person name="Sone E.D."/>
            <person name="Koren S."/>
            <person name="Silverstein K.A.T."/>
            <person name="Beckman K.B."/>
            <person name="Gohl D.M."/>
        </authorList>
    </citation>
    <scope>NUCLEOTIDE SEQUENCE</scope>
    <source>
        <strain evidence="4">Duluth1</strain>
        <tissue evidence="4">Whole animal</tissue>
    </source>
</reference>
<dbReference type="PANTHER" id="PTHR16121:SF0">
    <property type="entry name" value="CAP-SPECIFIC MRNA (NUCLEOSIDE-2'-O-)-METHYLTRANSFERASE 1"/>
    <property type="match status" value="1"/>
</dbReference>
<evidence type="ECO:0000313" key="5">
    <source>
        <dbReference type="Proteomes" id="UP000828390"/>
    </source>
</evidence>
<proteinExistence type="predicted"/>
<protein>
    <recommendedName>
        <fullName evidence="2">Cap-specific mRNA (nucleoside-2'-O-)-methyltransferase 1</fullName>
        <ecNumber evidence="2">2.1.1.57</ecNumber>
    </recommendedName>
    <alternativeName>
        <fullName evidence="2">Cap1 2'O-ribose methyltransferase 1</fullName>
    </alternativeName>
</protein>
<keyword evidence="2" id="KW-0506">mRNA capping</keyword>
<sequence>MFSGVGIGGANGNGDIFNADNQKAFIDFVLENTSGLGVHFVMADGGFSVEGQENIQEILSKQLYLCQFLVAISIIRTGGHFVCKLFDLFTPFSIGLVYLMYRIFDQVSIFKPVTSRPANSERYIICKGLRGDREPVRQYFHEVNLALNKYLVSTSMEDVNEIVPMEYLQNNGPFYEYMCNSNDSLGEIQILNLKKIQAFTRNTNLVDTRQADIRKQLLEKWKVDDELRVAPPKVLPDHKCQDLLNGDDQFLDHVTNQLTLENLRSITSVFDYRCMVTGDHPEKQVFLLGLGRSKVFQRECKAGSRWQKLDNNKLFVELPRDTLLHAEIVTELRGEGTGQMKVNTVHVLDALFLCGKDVRNLHFNERILQVQRFVKCITKPTISKLARVVVPDIYRLEDLSKIFERLVLRKVKGQGPSPRLCYCPQHASDSQFFRPSGVYIIKTVKAPWTMQWSKSQNKKYFFNLHKGESLFDMPKESIASVSDSKQHSYHWTWEGIRLLEEQQGQDDDSKLSKATILEYLHRLMPHR</sequence>
<keyword evidence="2" id="KW-0808">Transferase</keyword>
<comment type="subcellular location">
    <subcellularLocation>
        <location evidence="2">Nucleus</location>
    </subcellularLocation>
</comment>